<dbReference type="PANTHER" id="PTHR45138:SF9">
    <property type="entry name" value="DIGUANYLATE CYCLASE DGCM-RELATED"/>
    <property type="match status" value="1"/>
</dbReference>
<protein>
    <recommendedName>
        <fullName evidence="2">GGDEF domain-containing protein</fullName>
    </recommendedName>
</protein>
<dbReference type="FunFam" id="3.30.70.270:FF:000001">
    <property type="entry name" value="Diguanylate cyclase domain protein"/>
    <property type="match status" value="1"/>
</dbReference>
<dbReference type="InterPro" id="IPR000160">
    <property type="entry name" value="GGDEF_dom"/>
</dbReference>
<dbReference type="GO" id="GO:1902201">
    <property type="term" value="P:negative regulation of bacterial-type flagellum-dependent cell motility"/>
    <property type="evidence" value="ECO:0007669"/>
    <property type="project" value="TreeGrafter"/>
</dbReference>
<keyword evidence="1" id="KW-0812">Transmembrane</keyword>
<name>A0A419SNM7_9BACL</name>
<dbReference type="OrthoDB" id="9759607at2"/>
<comment type="caution">
    <text evidence="3">The sequence shown here is derived from an EMBL/GenBank/DDBJ whole genome shotgun (WGS) entry which is preliminary data.</text>
</comment>
<dbReference type="Pfam" id="PF00990">
    <property type="entry name" value="GGDEF"/>
    <property type="match status" value="1"/>
</dbReference>
<organism evidence="3 4">
    <name type="scientific">Ammoniphilus oxalaticus</name>
    <dbReference type="NCBI Taxonomy" id="66863"/>
    <lineage>
        <taxon>Bacteria</taxon>
        <taxon>Bacillati</taxon>
        <taxon>Bacillota</taxon>
        <taxon>Bacilli</taxon>
        <taxon>Bacillales</taxon>
        <taxon>Paenibacillaceae</taxon>
        <taxon>Aneurinibacillus group</taxon>
        <taxon>Ammoniphilus</taxon>
    </lineage>
</organism>
<dbReference type="SUPFAM" id="SSF55073">
    <property type="entry name" value="Nucleotide cyclase"/>
    <property type="match status" value="1"/>
</dbReference>
<dbReference type="NCBIfam" id="TIGR00254">
    <property type="entry name" value="GGDEF"/>
    <property type="match status" value="1"/>
</dbReference>
<keyword evidence="1" id="KW-0472">Membrane</keyword>
<feature type="domain" description="GGDEF" evidence="2">
    <location>
        <begin position="122"/>
        <end position="258"/>
    </location>
</feature>
<dbReference type="PANTHER" id="PTHR45138">
    <property type="entry name" value="REGULATORY COMPONENTS OF SENSORY TRANSDUCTION SYSTEM"/>
    <property type="match status" value="1"/>
</dbReference>
<feature type="transmembrane region" description="Helical" evidence="1">
    <location>
        <begin position="6"/>
        <end position="27"/>
    </location>
</feature>
<dbReference type="EMBL" id="MCHY01000006">
    <property type="protein sequence ID" value="RKD25900.1"/>
    <property type="molecule type" value="Genomic_DNA"/>
</dbReference>
<dbReference type="Proteomes" id="UP000284219">
    <property type="component" value="Unassembled WGS sequence"/>
</dbReference>
<sequence>MSDSEFIVISLLTLLILLQLLGLLFNYSTRTQLQSHLGTLKRVMLEAQTGKDFKSMMLDPLGSSKELEQVVLAFNEMLATIQQREKMLKKLSYTDPLTGAANRRAFEQYFDEQWGIASSNESALSVALIDIDHFKRFNDRFGHLAGDQCLKEVTVAVEQTLCNSNSFLARYGGEEFIIILPGIEIDEAAQIAEQARKNIAELRIPMGIDYNKQNFITISIGVASITPSSKMAKEDLIEVADQALYEAKSGGRNKVVIK</sequence>
<dbReference type="InterPro" id="IPR043128">
    <property type="entry name" value="Rev_trsase/Diguanyl_cyclase"/>
</dbReference>
<dbReference type="SMART" id="SM00267">
    <property type="entry name" value="GGDEF"/>
    <property type="match status" value="1"/>
</dbReference>
<evidence type="ECO:0000256" key="1">
    <source>
        <dbReference type="SAM" id="Phobius"/>
    </source>
</evidence>
<keyword evidence="4" id="KW-1185">Reference proteome</keyword>
<dbReference type="InterPro" id="IPR029787">
    <property type="entry name" value="Nucleotide_cyclase"/>
</dbReference>
<dbReference type="InterPro" id="IPR050469">
    <property type="entry name" value="Diguanylate_Cyclase"/>
</dbReference>
<accession>A0A419SNM7</accession>
<evidence type="ECO:0000313" key="4">
    <source>
        <dbReference type="Proteomes" id="UP000284219"/>
    </source>
</evidence>
<dbReference type="AlphaFoldDB" id="A0A419SNM7"/>
<reference evidence="3 4" key="1">
    <citation type="submission" date="2016-08" db="EMBL/GenBank/DDBJ databases">
        <title>Novel Firmicute Genomes.</title>
        <authorList>
            <person name="Poppleton D.I."/>
            <person name="Gribaldo S."/>
        </authorList>
    </citation>
    <scope>NUCLEOTIDE SEQUENCE [LARGE SCALE GENOMIC DNA]</scope>
    <source>
        <strain evidence="3 4">RAOx-1</strain>
    </source>
</reference>
<gene>
    <name evidence="3" type="ORF">BEP19_02940</name>
</gene>
<dbReference type="PROSITE" id="PS50887">
    <property type="entry name" value="GGDEF"/>
    <property type="match status" value="1"/>
</dbReference>
<keyword evidence="1" id="KW-1133">Transmembrane helix</keyword>
<evidence type="ECO:0000313" key="3">
    <source>
        <dbReference type="EMBL" id="RKD25900.1"/>
    </source>
</evidence>
<dbReference type="GO" id="GO:0005886">
    <property type="term" value="C:plasma membrane"/>
    <property type="evidence" value="ECO:0007669"/>
    <property type="project" value="TreeGrafter"/>
</dbReference>
<proteinExistence type="predicted"/>
<dbReference type="GO" id="GO:0052621">
    <property type="term" value="F:diguanylate cyclase activity"/>
    <property type="evidence" value="ECO:0007669"/>
    <property type="project" value="TreeGrafter"/>
</dbReference>
<evidence type="ECO:0000259" key="2">
    <source>
        <dbReference type="PROSITE" id="PS50887"/>
    </source>
</evidence>
<dbReference type="CDD" id="cd01949">
    <property type="entry name" value="GGDEF"/>
    <property type="match status" value="1"/>
</dbReference>
<dbReference type="Gene3D" id="3.30.70.270">
    <property type="match status" value="1"/>
</dbReference>
<dbReference type="GO" id="GO:0043709">
    <property type="term" value="P:cell adhesion involved in single-species biofilm formation"/>
    <property type="evidence" value="ECO:0007669"/>
    <property type="project" value="TreeGrafter"/>
</dbReference>
<dbReference type="RefSeq" id="WP_120188579.1">
    <property type="nucleotide sequence ID" value="NZ_MCHY01000006.1"/>
</dbReference>